<comment type="caution">
    <text evidence="3">The sequence shown here is derived from an EMBL/GenBank/DDBJ whole genome shotgun (WGS) entry which is preliminary data.</text>
</comment>
<keyword evidence="2" id="KW-0408">Iron</keyword>
<sequence>MNGVTAHAGGVCEIDLSSPDVIADPFAAYGAAREHAPLARLLIPGMAPMWAVLRHGDARAMLNDPRFELTADTFAMRPEVSDEYRPYLRNMGEMEGTEHLRLRRLVAPAFTPRRAAAFRPRIEAVVAALLERLPEHAEDGAVDLMEHFARPLPVEVICELVDIPAADRPHWRAYGGVIAAGAGAGFADAVPAIIDSAKAAVAARRAEPGDDLVSDLVRAQAEDGDRLSDTEMVSLVWNIVLAGQTPTNLIANAVSELLAHPDQLAALRGDPGLMPGAVEELMRWCGHQLLAMPRFAREDAEIGGVAVGRGEPVTAAIAAANRDPRAFAEPDTLDVTRPRDGAQQLGFGHGPHFCLGASLARVQTQAALEALLLGHPALAPAGDGPDRAPDPGTWRLRSLPVML</sequence>
<dbReference type="PRINTS" id="PR00359">
    <property type="entry name" value="BP450"/>
</dbReference>
<accession>A0ABP9GWI0</accession>
<dbReference type="Gene3D" id="1.10.630.10">
    <property type="entry name" value="Cytochrome P450"/>
    <property type="match status" value="1"/>
</dbReference>
<gene>
    <name evidence="3" type="ORF">GCM10023224_46260</name>
</gene>
<evidence type="ECO:0000313" key="3">
    <source>
        <dbReference type="EMBL" id="GAA4955456.1"/>
    </source>
</evidence>
<organism evidence="3 4">
    <name type="scientific">Streptomonospora halophila</name>
    <dbReference type="NCBI Taxonomy" id="427369"/>
    <lineage>
        <taxon>Bacteria</taxon>
        <taxon>Bacillati</taxon>
        <taxon>Actinomycetota</taxon>
        <taxon>Actinomycetes</taxon>
        <taxon>Streptosporangiales</taxon>
        <taxon>Nocardiopsidaceae</taxon>
        <taxon>Streptomonospora</taxon>
    </lineage>
</organism>
<keyword evidence="2" id="KW-0560">Oxidoreductase</keyword>
<dbReference type="SUPFAM" id="SSF48264">
    <property type="entry name" value="Cytochrome P450"/>
    <property type="match status" value="1"/>
</dbReference>
<name>A0ABP9GWI0_9ACTN</name>
<dbReference type="Proteomes" id="UP001499993">
    <property type="component" value="Unassembled WGS sequence"/>
</dbReference>
<dbReference type="Pfam" id="PF00067">
    <property type="entry name" value="p450"/>
    <property type="match status" value="1"/>
</dbReference>
<keyword evidence="2" id="KW-0503">Monooxygenase</keyword>
<evidence type="ECO:0000313" key="4">
    <source>
        <dbReference type="Proteomes" id="UP001499993"/>
    </source>
</evidence>
<dbReference type="InterPro" id="IPR036396">
    <property type="entry name" value="Cyt_P450_sf"/>
</dbReference>
<evidence type="ECO:0000256" key="1">
    <source>
        <dbReference type="ARBA" id="ARBA00010617"/>
    </source>
</evidence>
<keyword evidence="2" id="KW-0349">Heme</keyword>
<evidence type="ECO:0000256" key="2">
    <source>
        <dbReference type="RuleBase" id="RU000461"/>
    </source>
</evidence>
<dbReference type="PANTHER" id="PTHR46696:SF1">
    <property type="entry name" value="CYTOCHROME P450 YJIB-RELATED"/>
    <property type="match status" value="1"/>
</dbReference>
<reference evidence="4" key="1">
    <citation type="journal article" date="2019" name="Int. J. Syst. Evol. Microbiol.">
        <title>The Global Catalogue of Microorganisms (GCM) 10K type strain sequencing project: providing services to taxonomists for standard genome sequencing and annotation.</title>
        <authorList>
            <consortium name="The Broad Institute Genomics Platform"/>
            <consortium name="The Broad Institute Genome Sequencing Center for Infectious Disease"/>
            <person name="Wu L."/>
            <person name="Ma J."/>
        </authorList>
    </citation>
    <scope>NUCLEOTIDE SEQUENCE [LARGE SCALE GENOMIC DNA]</scope>
    <source>
        <strain evidence="4">JCM 18123</strain>
    </source>
</reference>
<comment type="similarity">
    <text evidence="1 2">Belongs to the cytochrome P450 family.</text>
</comment>
<keyword evidence="2" id="KW-0479">Metal-binding</keyword>
<proteinExistence type="inferred from homology"/>
<dbReference type="PANTHER" id="PTHR46696">
    <property type="entry name" value="P450, PUTATIVE (EUROFUNG)-RELATED"/>
    <property type="match status" value="1"/>
</dbReference>
<keyword evidence="4" id="KW-1185">Reference proteome</keyword>
<dbReference type="InterPro" id="IPR001128">
    <property type="entry name" value="Cyt_P450"/>
</dbReference>
<protein>
    <submittedName>
        <fullName evidence="3">Cytochrome P450</fullName>
    </submittedName>
</protein>
<dbReference type="EMBL" id="BAABIK010000036">
    <property type="protein sequence ID" value="GAA4955456.1"/>
    <property type="molecule type" value="Genomic_DNA"/>
</dbReference>
<dbReference type="InterPro" id="IPR002397">
    <property type="entry name" value="Cyt_P450_B"/>
</dbReference>
<dbReference type="InterPro" id="IPR017972">
    <property type="entry name" value="Cyt_P450_CS"/>
</dbReference>
<dbReference type="PROSITE" id="PS00086">
    <property type="entry name" value="CYTOCHROME_P450"/>
    <property type="match status" value="1"/>
</dbReference>
<dbReference type="RefSeq" id="WP_345558883.1">
    <property type="nucleotide sequence ID" value="NZ_BAABIK010000036.1"/>
</dbReference>